<proteinExistence type="predicted"/>
<dbReference type="NCBIfam" id="TIGR02829">
    <property type="entry name" value="spore_III_AE"/>
    <property type="match status" value="1"/>
</dbReference>
<dbReference type="AlphaFoldDB" id="A0A074LRR6"/>
<dbReference type="RefSeq" id="WP_081857217.1">
    <property type="nucleotide sequence ID" value="NZ_JMIR01000021.1"/>
</dbReference>
<keyword evidence="4" id="KW-1185">Reference proteome</keyword>
<feature type="transmembrane region" description="Helical" evidence="2">
    <location>
        <begin position="363"/>
        <end position="384"/>
    </location>
</feature>
<gene>
    <name evidence="3" type="ORF">EL26_14995</name>
</gene>
<dbReference type="EMBL" id="JMIR01000021">
    <property type="protein sequence ID" value="KEO82538.1"/>
    <property type="molecule type" value="Genomic_DNA"/>
</dbReference>
<feature type="transmembrane region" description="Helical" evidence="2">
    <location>
        <begin position="177"/>
        <end position="199"/>
    </location>
</feature>
<name>A0A074LRR6_9BACL</name>
<dbReference type="Pfam" id="PF09546">
    <property type="entry name" value="Spore_III_AE"/>
    <property type="match status" value="1"/>
</dbReference>
<feature type="transmembrane region" description="Helical" evidence="2">
    <location>
        <begin position="290"/>
        <end position="315"/>
    </location>
</feature>
<evidence type="ECO:0000313" key="4">
    <source>
        <dbReference type="Proteomes" id="UP000027931"/>
    </source>
</evidence>
<feature type="transmembrane region" description="Helical" evidence="2">
    <location>
        <begin position="12"/>
        <end position="38"/>
    </location>
</feature>
<feature type="transmembrane region" description="Helical" evidence="2">
    <location>
        <begin position="404"/>
        <end position="432"/>
    </location>
</feature>
<organism evidence="3 4">
    <name type="scientific">Tumebacillus flagellatus</name>
    <dbReference type="NCBI Taxonomy" id="1157490"/>
    <lineage>
        <taxon>Bacteria</taxon>
        <taxon>Bacillati</taxon>
        <taxon>Bacillota</taxon>
        <taxon>Bacilli</taxon>
        <taxon>Bacillales</taxon>
        <taxon>Alicyclobacillaceae</taxon>
        <taxon>Tumebacillus</taxon>
    </lineage>
</organism>
<evidence type="ECO:0000313" key="3">
    <source>
        <dbReference type="EMBL" id="KEO82538.1"/>
    </source>
</evidence>
<keyword evidence="2" id="KW-0472">Membrane</keyword>
<dbReference type="eggNOG" id="ENOG502Z7PW">
    <property type="taxonomic scope" value="Bacteria"/>
</dbReference>
<feature type="region of interest" description="Disordered" evidence="1">
    <location>
        <begin position="46"/>
        <end position="77"/>
    </location>
</feature>
<dbReference type="Proteomes" id="UP000027931">
    <property type="component" value="Unassembled WGS sequence"/>
</dbReference>
<keyword evidence="2" id="KW-1133">Transmembrane helix</keyword>
<dbReference type="OrthoDB" id="2373222at2"/>
<dbReference type="STRING" id="1157490.EL26_14995"/>
<dbReference type="PROSITE" id="PS51257">
    <property type="entry name" value="PROKAR_LIPOPROTEIN"/>
    <property type="match status" value="1"/>
</dbReference>
<comment type="caution">
    <text evidence="3">The sequence shown here is derived from an EMBL/GenBank/DDBJ whole genome shotgun (WGS) entry which is preliminary data.</text>
</comment>
<feature type="transmembrane region" description="Helical" evidence="2">
    <location>
        <begin position="219"/>
        <end position="245"/>
    </location>
</feature>
<feature type="transmembrane region" description="Helical" evidence="2">
    <location>
        <begin position="252"/>
        <end position="270"/>
    </location>
</feature>
<evidence type="ECO:0000256" key="2">
    <source>
        <dbReference type="SAM" id="Phobius"/>
    </source>
</evidence>
<dbReference type="InterPro" id="IPR014194">
    <property type="entry name" value="Spore_III_AE"/>
</dbReference>
<evidence type="ECO:0000256" key="1">
    <source>
        <dbReference type="SAM" id="MobiDB-lite"/>
    </source>
</evidence>
<feature type="transmembrane region" description="Helical" evidence="2">
    <location>
        <begin position="145"/>
        <end position="165"/>
    </location>
</feature>
<reference evidence="3 4" key="1">
    <citation type="journal article" date="2013" name="Int. J. Syst. Evol. Microbiol.">
        <title>Tumebacillus flagellatus sp. nov., an alpha-amylase/pullulanase-producing bacterium isolated from cassava wastewater.</title>
        <authorList>
            <person name="Wang Q."/>
            <person name="Xie N."/>
            <person name="Qin Y."/>
            <person name="Shen N."/>
            <person name="Zhu J."/>
            <person name="Mi H."/>
            <person name="Huang R."/>
        </authorList>
    </citation>
    <scope>NUCLEOTIDE SEQUENCE [LARGE SCALE GENOMIC DNA]</scope>
    <source>
        <strain evidence="3 4">GST4</strain>
    </source>
</reference>
<protein>
    <submittedName>
        <fullName evidence="3">Stage III sporulation protein AE</fullName>
    </submittedName>
</protein>
<feature type="compositionally biased region" description="Low complexity" evidence="1">
    <location>
        <begin position="63"/>
        <end position="77"/>
    </location>
</feature>
<accession>A0A074LRR6</accession>
<sequence length="440" mass="46491">MSQTSKRTTKRWTWLFFWLALVTAVSVGSVGCLTSAYAEGATPTTGVQSGAGAVHTQTQSSEQTPAAPPQQNASASLTDPLVQQQLQQLDLHNFDQFLDEVVQEYGDYLPPDVKGHVTELVLHGKLGTLFQGLLTGLLKYLFHELFLNSRLLGTIIVLTVFAAILENMQSAFEGKNVSKIAHTICFLVLMILAVQSFAAATSYAKDAIAVMVDFMTATIPMYLALLASTGGVASAAMIHPLIVFLINVIGDLIEFVIFPLIFFSAILSLVSKISSRYQVTQLAGLLKSTAVWVMGVFFTIFLGVVSVQGAAGAVADGVSIKTAKYVSSNFIPVVGKLFSDAADTVVGASLIVKNALGITGAGILLLLAAFPALKILSLAIVYNVSSAVMQPLGDSPIIGCLSTIGKSLILVFAALATVGFMFFLAVTVIIAAGNLSVMVR</sequence>
<keyword evidence="2" id="KW-0812">Transmembrane</keyword>